<dbReference type="GO" id="GO:0008168">
    <property type="term" value="F:methyltransferase activity"/>
    <property type="evidence" value="ECO:0007669"/>
    <property type="project" value="UniProtKB-KW"/>
</dbReference>
<dbReference type="InterPro" id="IPR029063">
    <property type="entry name" value="SAM-dependent_MTases_sf"/>
</dbReference>
<dbReference type="Proteomes" id="UP000293142">
    <property type="component" value="Unassembled WGS sequence"/>
</dbReference>
<dbReference type="AlphaFoldDB" id="A0A4Q9DJS3"/>
<dbReference type="SUPFAM" id="SSF53335">
    <property type="entry name" value="S-adenosyl-L-methionine-dependent methyltransferases"/>
    <property type="match status" value="1"/>
</dbReference>
<dbReference type="PANTHER" id="PTHR43861">
    <property type="entry name" value="TRANS-ACONITATE 2-METHYLTRANSFERASE-RELATED"/>
    <property type="match status" value="1"/>
</dbReference>
<accession>A0A4Q9DJS3</accession>
<feature type="domain" description="Methyltransferase" evidence="2">
    <location>
        <begin position="71"/>
        <end position="172"/>
    </location>
</feature>
<comment type="caution">
    <text evidence="3">The sequence shown here is derived from an EMBL/GenBank/DDBJ whole genome shotgun (WGS) entry which is preliminary data.</text>
</comment>
<proteinExistence type="predicted"/>
<dbReference type="GO" id="GO:0032259">
    <property type="term" value="P:methylation"/>
    <property type="evidence" value="ECO:0007669"/>
    <property type="project" value="UniProtKB-KW"/>
</dbReference>
<name>A0A4Q9DJS3_9BACL</name>
<dbReference type="Pfam" id="PF13649">
    <property type="entry name" value="Methyltransf_25"/>
    <property type="match status" value="1"/>
</dbReference>
<evidence type="ECO:0000259" key="2">
    <source>
        <dbReference type="Pfam" id="PF13649"/>
    </source>
</evidence>
<evidence type="ECO:0000313" key="3">
    <source>
        <dbReference type="EMBL" id="TBL74604.1"/>
    </source>
</evidence>
<protein>
    <submittedName>
        <fullName evidence="3">Class I SAM-dependent methyltransferase</fullName>
    </submittedName>
</protein>
<dbReference type="EMBL" id="SIRE01000019">
    <property type="protein sequence ID" value="TBL74604.1"/>
    <property type="molecule type" value="Genomic_DNA"/>
</dbReference>
<keyword evidence="4" id="KW-1185">Reference proteome</keyword>
<evidence type="ECO:0000313" key="4">
    <source>
        <dbReference type="Proteomes" id="UP000293142"/>
    </source>
</evidence>
<dbReference type="InterPro" id="IPR041698">
    <property type="entry name" value="Methyltransf_25"/>
</dbReference>
<evidence type="ECO:0000256" key="1">
    <source>
        <dbReference type="ARBA" id="ARBA00022679"/>
    </source>
</evidence>
<reference evidence="3 4" key="1">
    <citation type="submission" date="2019-02" db="EMBL/GenBank/DDBJ databases">
        <title>Paenibacillus sp. nov., isolated from surface-sterilized tissue of Thalictrum simplex L.</title>
        <authorList>
            <person name="Tuo L."/>
        </authorList>
    </citation>
    <scope>NUCLEOTIDE SEQUENCE [LARGE SCALE GENOMIC DNA]</scope>
    <source>
        <strain evidence="3 4">N2SHLJ1</strain>
    </source>
</reference>
<dbReference type="OrthoDB" id="9804312at2"/>
<organism evidence="3 4">
    <name type="scientific">Paenibacillus thalictri</name>
    <dbReference type="NCBI Taxonomy" id="2527873"/>
    <lineage>
        <taxon>Bacteria</taxon>
        <taxon>Bacillati</taxon>
        <taxon>Bacillota</taxon>
        <taxon>Bacilli</taxon>
        <taxon>Bacillales</taxon>
        <taxon>Paenibacillaceae</taxon>
        <taxon>Paenibacillus</taxon>
    </lineage>
</organism>
<keyword evidence="1 3" id="KW-0808">Transferase</keyword>
<keyword evidence="3" id="KW-0489">Methyltransferase</keyword>
<dbReference type="Gene3D" id="3.40.50.150">
    <property type="entry name" value="Vaccinia Virus protein VP39"/>
    <property type="match status" value="1"/>
</dbReference>
<sequence length="254" mass="28839">MEREFVRTRNNEVRDKRVDERIAKIRSEEKAYHEACYERHGLFETGSWLHKPVKTVMDELSCLDPVRPLYVLDLGCGVGRNSIPIAQKLRDQDVTVDCVDVLESALNKLRSYSEQFGVAGCINTYPSDIGDYVITEGKYDFIVAVSALEHLESMPKLKQVLDKMHQGTKPGGINCIVMNTDIQEIDLDSGEELAPQIELILTLDEAEMLLSNVFADWSIRPRKVQPLTFHIERQGKPVLLKSNCITFVAQRITC</sequence>
<dbReference type="CDD" id="cd02440">
    <property type="entry name" value="AdoMet_MTases"/>
    <property type="match status" value="1"/>
</dbReference>
<gene>
    <name evidence="3" type="ORF">EYB31_25115</name>
</gene>